<keyword evidence="2" id="KW-0560">Oxidoreductase</keyword>
<proteinExistence type="predicted"/>
<protein>
    <submittedName>
        <fullName evidence="2">Flavin-dependent oxidoreductase, luciferase family (Includes alkanesulfonate monooxygenase SsuD and methylene tetrahydromethanopterin reductase)</fullName>
    </submittedName>
</protein>
<evidence type="ECO:0000259" key="1">
    <source>
        <dbReference type="Pfam" id="PF00296"/>
    </source>
</evidence>
<evidence type="ECO:0000313" key="2">
    <source>
        <dbReference type="EMBL" id="MCP2166556.1"/>
    </source>
</evidence>
<dbReference type="GO" id="GO:0016705">
    <property type="term" value="F:oxidoreductase activity, acting on paired donors, with incorporation or reduction of molecular oxygen"/>
    <property type="evidence" value="ECO:0007669"/>
    <property type="project" value="InterPro"/>
</dbReference>
<dbReference type="Pfam" id="PF00296">
    <property type="entry name" value="Bac_luciferase"/>
    <property type="match status" value="1"/>
</dbReference>
<keyword evidence="3" id="KW-1185">Reference proteome</keyword>
<accession>A0AAE3GE07</accession>
<dbReference type="InterPro" id="IPR050766">
    <property type="entry name" value="Bact_Lucif_Oxidored"/>
</dbReference>
<dbReference type="GO" id="GO:0005829">
    <property type="term" value="C:cytosol"/>
    <property type="evidence" value="ECO:0007669"/>
    <property type="project" value="TreeGrafter"/>
</dbReference>
<dbReference type="InterPro" id="IPR011251">
    <property type="entry name" value="Luciferase-like_dom"/>
</dbReference>
<organism evidence="2 3">
    <name type="scientific">Goodfellowiella coeruleoviolacea</name>
    <dbReference type="NCBI Taxonomy" id="334858"/>
    <lineage>
        <taxon>Bacteria</taxon>
        <taxon>Bacillati</taxon>
        <taxon>Actinomycetota</taxon>
        <taxon>Actinomycetes</taxon>
        <taxon>Pseudonocardiales</taxon>
        <taxon>Pseudonocardiaceae</taxon>
        <taxon>Goodfellowiella</taxon>
    </lineage>
</organism>
<dbReference type="Gene3D" id="3.20.20.30">
    <property type="entry name" value="Luciferase-like domain"/>
    <property type="match status" value="1"/>
</dbReference>
<dbReference type="PANTHER" id="PTHR30137">
    <property type="entry name" value="LUCIFERASE-LIKE MONOOXYGENASE"/>
    <property type="match status" value="1"/>
</dbReference>
<dbReference type="GO" id="GO:0004497">
    <property type="term" value="F:monooxygenase activity"/>
    <property type="evidence" value="ECO:0007669"/>
    <property type="project" value="UniProtKB-KW"/>
</dbReference>
<feature type="domain" description="Luciferase-like" evidence="1">
    <location>
        <begin position="5"/>
        <end position="299"/>
    </location>
</feature>
<comment type="caution">
    <text evidence="2">The sequence shown here is derived from an EMBL/GenBank/DDBJ whole genome shotgun (WGS) entry which is preliminary data.</text>
</comment>
<reference evidence="2" key="1">
    <citation type="submission" date="2022-06" db="EMBL/GenBank/DDBJ databases">
        <title>Genomic Encyclopedia of Archaeal and Bacterial Type Strains, Phase II (KMG-II): from individual species to whole genera.</title>
        <authorList>
            <person name="Goeker M."/>
        </authorList>
    </citation>
    <scope>NUCLEOTIDE SEQUENCE</scope>
    <source>
        <strain evidence="2">DSM 43935</strain>
    </source>
</reference>
<gene>
    <name evidence="2" type="ORF">LX83_003424</name>
</gene>
<dbReference type="InterPro" id="IPR036661">
    <property type="entry name" value="Luciferase-like_sf"/>
</dbReference>
<evidence type="ECO:0000313" key="3">
    <source>
        <dbReference type="Proteomes" id="UP001206128"/>
    </source>
</evidence>
<keyword evidence="2" id="KW-0503">Monooxygenase</keyword>
<name>A0AAE3GE07_9PSEU</name>
<dbReference type="SUPFAM" id="SSF51679">
    <property type="entry name" value="Bacterial luciferase-like"/>
    <property type="match status" value="1"/>
</dbReference>
<dbReference type="CDD" id="cd01097">
    <property type="entry name" value="Tetrahydromethanopterin_reductase"/>
    <property type="match status" value="1"/>
</dbReference>
<dbReference type="Proteomes" id="UP001206128">
    <property type="component" value="Unassembled WGS sequence"/>
</dbReference>
<dbReference type="PANTHER" id="PTHR30137:SF6">
    <property type="entry name" value="LUCIFERASE-LIKE MONOOXYGENASE"/>
    <property type="match status" value="1"/>
</dbReference>
<dbReference type="EMBL" id="JAMTCK010000007">
    <property type="protein sequence ID" value="MCP2166556.1"/>
    <property type="molecule type" value="Genomic_DNA"/>
</dbReference>
<sequence length="331" mass="36226">MGLAMKFSIFSVTDHYPDRDRTIGQFYDQLLDEIGHAEELGFANYFLAEHHFHAYGVVSSPAVLLAAAARQTSRIGLGPAVAVLPFHNPLRLAEEYAMLDQLSGGRLVLGVGSGYLQHEYDGFNIGPWEKRQRFDEALEILERAWTGAPVTFHGYYHHVDQVRLAITPVATPPLWVAVIRPEAAYHVGRQGRNIMLIPYASASNIEDLAEIVGAYRRGRTEVGLTGTGDVAVALHTYVGAADGDVREEVGPAIQQYTDTRLYHRSHRDYDELDAAELVLFGDADKVEKRIAKLAGLGATHLMALSNFGGLDAKLVRASMTRLAAVTATAAT</sequence>
<dbReference type="AlphaFoldDB" id="A0AAE3GE07"/>